<dbReference type="Gene3D" id="1.10.10.10">
    <property type="entry name" value="Winged helix-like DNA-binding domain superfamily/Winged helix DNA-binding domain"/>
    <property type="match status" value="1"/>
</dbReference>
<dbReference type="InterPro" id="IPR005119">
    <property type="entry name" value="LysR_subst-bd"/>
</dbReference>
<dbReference type="CDD" id="cd05466">
    <property type="entry name" value="PBP2_LTTR_substrate"/>
    <property type="match status" value="1"/>
</dbReference>
<accession>A0A7H0HH45</accession>
<dbReference type="Proteomes" id="UP000516057">
    <property type="component" value="Chromosome"/>
</dbReference>
<dbReference type="InterPro" id="IPR036388">
    <property type="entry name" value="WH-like_DNA-bd_sf"/>
</dbReference>
<dbReference type="AlphaFoldDB" id="A0A7H0HH45"/>
<proteinExistence type="inferred from homology"/>
<dbReference type="InterPro" id="IPR000847">
    <property type="entry name" value="LysR_HTH_N"/>
</dbReference>
<dbReference type="InterPro" id="IPR036390">
    <property type="entry name" value="WH_DNA-bd_sf"/>
</dbReference>
<dbReference type="Pfam" id="PF00126">
    <property type="entry name" value="HTH_1"/>
    <property type="match status" value="1"/>
</dbReference>
<keyword evidence="4" id="KW-0804">Transcription</keyword>
<name>A0A7H0HH45_9BURK</name>
<dbReference type="KEGG" id="amon:H9L24_02465"/>
<dbReference type="FunFam" id="1.10.10.10:FF:000001">
    <property type="entry name" value="LysR family transcriptional regulator"/>
    <property type="match status" value="1"/>
</dbReference>
<keyword evidence="3" id="KW-0238">DNA-binding</keyword>
<evidence type="ECO:0000256" key="3">
    <source>
        <dbReference type="ARBA" id="ARBA00023125"/>
    </source>
</evidence>
<dbReference type="GO" id="GO:0000976">
    <property type="term" value="F:transcription cis-regulatory region binding"/>
    <property type="evidence" value="ECO:0007669"/>
    <property type="project" value="TreeGrafter"/>
</dbReference>
<keyword evidence="2" id="KW-0805">Transcription regulation</keyword>
<feature type="domain" description="HTH lysR-type" evidence="5">
    <location>
        <begin position="1"/>
        <end position="58"/>
    </location>
</feature>
<dbReference type="PRINTS" id="PR00039">
    <property type="entry name" value="HTHLYSR"/>
</dbReference>
<dbReference type="GO" id="GO:0003700">
    <property type="term" value="F:DNA-binding transcription factor activity"/>
    <property type="evidence" value="ECO:0007669"/>
    <property type="project" value="InterPro"/>
</dbReference>
<evidence type="ECO:0000256" key="2">
    <source>
        <dbReference type="ARBA" id="ARBA00023015"/>
    </source>
</evidence>
<evidence type="ECO:0000313" key="6">
    <source>
        <dbReference type="EMBL" id="QNP59861.1"/>
    </source>
</evidence>
<dbReference type="RefSeq" id="WP_187736842.1">
    <property type="nucleotide sequence ID" value="NZ_CP060790.1"/>
</dbReference>
<reference evidence="6 7" key="1">
    <citation type="submission" date="2020-08" db="EMBL/GenBank/DDBJ databases">
        <title>Genome sequence of Acidovorax monticola KACC 19171T.</title>
        <authorList>
            <person name="Hyun D.-W."/>
            <person name="Bae J.-W."/>
        </authorList>
    </citation>
    <scope>NUCLEOTIDE SEQUENCE [LARGE SCALE GENOMIC DNA]</scope>
    <source>
        <strain evidence="6 7">KACC 19171</strain>
    </source>
</reference>
<dbReference type="EMBL" id="CP060790">
    <property type="protein sequence ID" value="QNP59861.1"/>
    <property type="molecule type" value="Genomic_DNA"/>
</dbReference>
<dbReference type="SUPFAM" id="SSF46785">
    <property type="entry name" value="Winged helix' DNA-binding domain"/>
    <property type="match status" value="1"/>
</dbReference>
<gene>
    <name evidence="6" type="ORF">H9L24_02465</name>
</gene>
<dbReference type="SUPFAM" id="SSF53850">
    <property type="entry name" value="Periplasmic binding protein-like II"/>
    <property type="match status" value="1"/>
</dbReference>
<evidence type="ECO:0000256" key="4">
    <source>
        <dbReference type="ARBA" id="ARBA00023163"/>
    </source>
</evidence>
<comment type="similarity">
    <text evidence="1">Belongs to the LysR transcriptional regulatory family.</text>
</comment>
<dbReference type="PANTHER" id="PTHR30126:SF40">
    <property type="entry name" value="HTH-TYPE TRANSCRIPTIONAL REGULATOR GLTR"/>
    <property type="match status" value="1"/>
</dbReference>
<evidence type="ECO:0000259" key="5">
    <source>
        <dbReference type="PROSITE" id="PS50931"/>
    </source>
</evidence>
<evidence type="ECO:0000256" key="1">
    <source>
        <dbReference type="ARBA" id="ARBA00009437"/>
    </source>
</evidence>
<dbReference type="Pfam" id="PF03466">
    <property type="entry name" value="LysR_substrate"/>
    <property type="match status" value="1"/>
</dbReference>
<organism evidence="6 7">
    <name type="scientific">Paenacidovorax monticola</name>
    <dbReference type="NCBI Taxonomy" id="1926868"/>
    <lineage>
        <taxon>Bacteria</taxon>
        <taxon>Pseudomonadati</taxon>
        <taxon>Pseudomonadota</taxon>
        <taxon>Betaproteobacteria</taxon>
        <taxon>Burkholderiales</taxon>
        <taxon>Comamonadaceae</taxon>
        <taxon>Paenacidovorax</taxon>
    </lineage>
</organism>
<evidence type="ECO:0000313" key="7">
    <source>
        <dbReference type="Proteomes" id="UP000516057"/>
    </source>
</evidence>
<protein>
    <submittedName>
        <fullName evidence="6">LysR family transcriptional regulator</fullName>
    </submittedName>
</protein>
<sequence length="293" mass="31411">MEIYQLRAFVTAAKLGNVTRTAEALHVTQPAITAQIKALEEELGVALFDRRPGRISLTRAGEALLVDAEQVLTAAGHLLGKARELQGEVTGTLQIGTVADPDSLRLGSLLGGLVRALPLLDIKTRGGLAEELRDQVGAGLLHGAFYIGPHIPREVAGLSLQTLHYRIAGPFSMRQQLLHAGWRDIAAMPWIGAPVQHHAQTLLKDMFARQGLVPHQVVECDEAAAPLALVRSGVGLTLLREDVAVPASERDEVVVWPHARVGALLSFIHPRSAEHDPAIVATLSVLRGIWGLG</sequence>
<dbReference type="PANTHER" id="PTHR30126">
    <property type="entry name" value="HTH-TYPE TRANSCRIPTIONAL REGULATOR"/>
    <property type="match status" value="1"/>
</dbReference>
<keyword evidence="7" id="KW-1185">Reference proteome</keyword>
<dbReference type="Gene3D" id="3.40.190.290">
    <property type="match status" value="1"/>
</dbReference>
<dbReference type="PROSITE" id="PS50931">
    <property type="entry name" value="HTH_LYSR"/>
    <property type="match status" value="1"/>
</dbReference>